<feature type="signal peptide" evidence="2">
    <location>
        <begin position="1"/>
        <end position="19"/>
    </location>
</feature>
<name>A0A9W7FK27_9STRA</name>
<keyword evidence="4" id="KW-1185">Reference proteome</keyword>
<evidence type="ECO:0000313" key="3">
    <source>
        <dbReference type="EMBL" id="GMI13647.1"/>
    </source>
</evidence>
<comment type="caution">
    <text evidence="3">The sequence shown here is derived from an EMBL/GenBank/DDBJ whole genome shotgun (WGS) entry which is preliminary data.</text>
</comment>
<reference evidence="4" key="1">
    <citation type="journal article" date="2023" name="Commun. Biol.">
        <title>Genome analysis of Parmales, the sister group of diatoms, reveals the evolutionary specialization of diatoms from phago-mixotrophs to photoautotrophs.</title>
        <authorList>
            <person name="Ban H."/>
            <person name="Sato S."/>
            <person name="Yoshikawa S."/>
            <person name="Yamada K."/>
            <person name="Nakamura Y."/>
            <person name="Ichinomiya M."/>
            <person name="Sato N."/>
            <person name="Blanc-Mathieu R."/>
            <person name="Endo H."/>
            <person name="Kuwata A."/>
            <person name="Ogata H."/>
        </authorList>
    </citation>
    <scope>NUCLEOTIDE SEQUENCE [LARGE SCALE GENOMIC DNA]</scope>
    <source>
        <strain evidence="4">NIES 3699</strain>
    </source>
</reference>
<evidence type="ECO:0000313" key="4">
    <source>
        <dbReference type="Proteomes" id="UP001165160"/>
    </source>
</evidence>
<dbReference type="Proteomes" id="UP001165160">
    <property type="component" value="Unassembled WGS sequence"/>
</dbReference>
<feature type="chain" id="PRO_5040886727" evidence="2">
    <location>
        <begin position="20"/>
        <end position="200"/>
    </location>
</feature>
<accession>A0A9W7FK27</accession>
<organism evidence="3 4">
    <name type="scientific">Triparma verrucosa</name>
    <dbReference type="NCBI Taxonomy" id="1606542"/>
    <lineage>
        <taxon>Eukaryota</taxon>
        <taxon>Sar</taxon>
        <taxon>Stramenopiles</taxon>
        <taxon>Ochrophyta</taxon>
        <taxon>Bolidophyceae</taxon>
        <taxon>Parmales</taxon>
        <taxon>Triparmaceae</taxon>
        <taxon>Triparma</taxon>
    </lineage>
</organism>
<feature type="compositionally biased region" description="Basic and acidic residues" evidence="1">
    <location>
        <begin position="97"/>
        <end position="109"/>
    </location>
</feature>
<keyword evidence="2" id="KW-0732">Signal</keyword>
<evidence type="ECO:0000256" key="2">
    <source>
        <dbReference type="SAM" id="SignalP"/>
    </source>
</evidence>
<sequence length="200" mass="22210">MKNFGIVLFLLISTANGFAFQAPKPAQHAVKTSNLGLHQSPCSSRLSRSFTSQPLHSVQDNGVPDMSAELDAAKVILEAAKAKLAMQGATRKGKQGKGQESDESHVKEKTPLGVIADSEAMVRSSEAGEWTGRKIDDMFVDISESELDEDELLEEREKREKWSKLRERDVATSVMGLQKQLHAEDFEKIFSRKNPRIGER</sequence>
<proteinExistence type="predicted"/>
<dbReference type="EMBL" id="BRXX01000474">
    <property type="protein sequence ID" value="GMI13647.1"/>
    <property type="molecule type" value="Genomic_DNA"/>
</dbReference>
<feature type="region of interest" description="Disordered" evidence="1">
    <location>
        <begin position="88"/>
        <end position="109"/>
    </location>
</feature>
<evidence type="ECO:0000256" key="1">
    <source>
        <dbReference type="SAM" id="MobiDB-lite"/>
    </source>
</evidence>
<dbReference type="AlphaFoldDB" id="A0A9W7FK27"/>
<gene>
    <name evidence="3" type="ORF">TrVE_jg13829</name>
</gene>
<protein>
    <submittedName>
        <fullName evidence="3">Uncharacterized protein</fullName>
    </submittedName>
</protein>